<evidence type="ECO:0000256" key="1">
    <source>
        <dbReference type="ARBA" id="ARBA00022618"/>
    </source>
</evidence>
<dbReference type="OrthoDB" id="1903589at2759"/>
<feature type="region of interest" description="Disordered" evidence="6">
    <location>
        <begin position="203"/>
        <end position="242"/>
    </location>
</feature>
<reference evidence="8" key="1">
    <citation type="submission" date="2019-07" db="EMBL/GenBank/DDBJ databases">
        <authorList>
            <person name="Dittberner H."/>
        </authorList>
    </citation>
    <scope>NUCLEOTIDE SEQUENCE [LARGE SCALE GENOMIC DNA]</scope>
</reference>
<feature type="compositionally biased region" description="Polar residues" evidence="6">
    <location>
        <begin position="70"/>
        <end position="82"/>
    </location>
</feature>
<dbReference type="Pfam" id="PF25220">
    <property type="entry name" value="Sororin_C"/>
    <property type="match status" value="1"/>
</dbReference>
<evidence type="ECO:0000256" key="2">
    <source>
        <dbReference type="ARBA" id="ARBA00022776"/>
    </source>
</evidence>
<dbReference type="Proteomes" id="UP000489600">
    <property type="component" value="Unassembled WGS sequence"/>
</dbReference>
<evidence type="ECO:0000313" key="8">
    <source>
        <dbReference type="EMBL" id="VVB05857.1"/>
    </source>
</evidence>
<feature type="compositionally biased region" description="Low complexity" evidence="6">
    <location>
        <begin position="120"/>
        <end position="130"/>
    </location>
</feature>
<evidence type="ECO:0000313" key="9">
    <source>
        <dbReference type="Proteomes" id="UP000489600"/>
    </source>
</evidence>
<dbReference type="EMBL" id="CABITT030000005">
    <property type="protein sequence ID" value="VVB05857.1"/>
    <property type="molecule type" value="Genomic_DNA"/>
</dbReference>
<feature type="compositionally biased region" description="Low complexity" evidence="6">
    <location>
        <begin position="24"/>
        <end position="34"/>
    </location>
</feature>
<keyword evidence="3" id="KW-0539">Nucleus</keyword>
<dbReference type="GO" id="GO:0005634">
    <property type="term" value="C:nucleus"/>
    <property type="evidence" value="ECO:0007669"/>
    <property type="project" value="UniProtKB-SubCell"/>
</dbReference>
<comment type="similarity">
    <text evidence="5">Belongs to the sororin family.</text>
</comment>
<dbReference type="PANTHER" id="PTHR35740:SF1">
    <property type="entry name" value="OS12G0111700 PROTEIN"/>
    <property type="match status" value="1"/>
</dbReference>
<dbReference type="GO" id="GO:0051301">
    <property type="term" value="P:cell division"/>
    <property type="evidence" value="ECO:0007669"/>
    <property type="project" value="UniProtKB-KW"/>
</dbReference>
<feature type="region of interest" description="Disordered" evidence="6">
    <location>
        <begin position="56"/>
        <end position="163"/>
    </location>
</feature>
<keyword evidence="1" id="KW-0132">Cell division</keyword>
<evidence type="ECO:0000256" key="5">
    <source>
        <dbReference type="ARBA" id="ARBA00093465"/>
    </source>
</evidence>
<evidence type="ECO:0000259" key="7">
    <source>
        <dbReference type="Pfam" id="PF25220"/>
    </source>
</evidence>
<dbReference type="AlphaFoldDB" id="A0A565BWT7"/>
<gene>
    <name evidence="8" type="ORF">ANE_LOCUS16301</name>
</gene>
<feature type="domain" description="Sororin C-terminal region" evidence="7">
    <location>
        <begin position="243"/>
        <end position="264"/>
    </location>
</feature>
<organism evidence="8 9">
    <name type="scientific">Arabis nemorensis</name>
    <dbReference type="NCBI Taxonomy" id="586526"/>
    <lineage>
        <taxon>Eukaryota</taxon>
        <taxon>Viridiplantae</taxon>
        <taxon>Streptophyta</taxon>
        <taxon>Embryophyta</taxon>
        <taxon>Tracheophyta</taxon>
        <taxon>Spermatophyta</taxon>
        <taxon>Magnoliopsida</taxon>
        <taxon>eudicotyledons</taxon>
        <taxon>Gunneridae</taxon>
        <taxon>Pentapetalae</taxon>
        <taxon>rosids</taxon>
        <taxon>malvids</taxon>
        <taxon>Brassicales</taxon>
        <taxon>Brassicaceae</taxon>
        <taxon>Arabideae</taxon>
        <taxon>Arabis</taxon>
    </lineage>
</organism>
<feature type="compositionally biased region" description="Polar residues" evidence="6">
    <location>
        <begin position="148"/>
        <end position="158"/>
    </location>
</feature>
<accession>A0A565BWT7</accession>
<keyword evidence="4" id="KW-0131">Cell cycle</keyword>
<sequence length="272" mass="29682">MEAPRPVVRKIQRKPLADCTNTVSRSSQQSSSSSATLVKFANPSLTSSLKRLVDQTTLKEKQPKDVDNSEAVTGNASRSIATKSKPVTRRISSDLGFQASSPSRTRKPEDVNNSKLGEGSASRSVATSARRVTRRMSTDLGFPATVPSLPQNSRSDQGVSDKEITEPYSVYTVRRKASGMKRNKEASSSGAVANLLLDLIPSSGKQTHHASKNKPTPLKKVAPKKRQRTVKHEEDKVAHGASQDYIEQQRAYFAEVDAFELPEEEVSSSDLD</sequence>
<protein>
    <recommendedName>
        <fullName evidence="7">Sororin C-terminal region domain-containing protein</fullName>
    </recommendedName>
</protein>
<evidence type="ECO:0000256" key="6">
    <source>
        <dbReference type="SAM" id="MobiDB-lite"/>
    </source>
</evidence>
<keyword evidence="2" id="KW-0498">Mitosis</keyword>
<dbReference type="InterPro" id="IPR057337">
    <property type="entry name" value="Sororin_C"/>
</dbReference>
<comment type="caution">
    <text evidence="8">The sequence shown here is derived from an EMBL/GenBank/DDBJ whole genome shotgun (WGS) entry which is preliminary data.</text>
</comment>
<proteinExistence type="inferred from homology"/>
<feature type="compositionally biased region" description="Basic and acidic residues" evidence="6">
    <location>
        <begin position="56"/>
        <end position="67"/>
    </location>
</feature>
<name>A0A565BWT7_9BRAS</name>
<evidence type="ECO:0000256" key="3">
    <source>
        <dbReference type="ARBA" id="ARBA00023242"/>
    </source>
</evidence>
<keyword evidence="9" id="KW-1185">Reference proteome</keyword>
<feature type="region of interest" description="Disordered" evidence="6">
    <location>
        <begin position="1"/>
        <end position="38"/>
    </location>
</feature>
<evidence type="ECO:0000256" key="4">
    <source>
        <dbReference type="ARBA" id="ARBA00023306"/>
    </source>
</evidence>
<dbReference type="PANTHER" id="PTHR35740">
    <property type="entry name" value="OS12G0111700 PROTEIN"/>
    <property type="match status" value="1"/>
</dbReference>